<proteinExistence type="predicted"/>
<keyword evidence="5" id="KW-1185">Reference proteome</keyword>
<organism evidence="4 5">
    <name type="scientific">Comamonas jiangduensis</name>
    <dbReference type="NCBI Taxonomy" id="1194168"/>
    <lineage>
        <taxon>Bacteria</taxon>
        <taxon>Pseudomonadati</taxon>
        <taxon>Pseudomonadota</taxon>
        <taxon>Betaproteobacteria</taxon>
        <taxon>Burkholderiales</taxon>
        <taxon>Comamonadaceae</taxon>
        <taxon>Comamonas</taxon>
    </lineage>
</organism>
<dbReference type="Pfam" id="PF04972">
    <property type="entry name" value="BON"/>
    <property type="match status" value="1"/>
</dbReference>
<accession>A0ABV4IAU3</accession>
<evidence type="ECO:0000256" key="1">
    <source>
        <dbReference type="SAM" id="Coils"/>
    </source>
</evidence>
<dbReference type="RefSeq" id="WP_219164537.1">
    <property type="nucleotide sequence ID" value="NZ_JBGJLR010000004.1"/>
</dbReference>
<evidence type="ECO:0000259" key="3">
    <source>
        <dbReference type="PROSITE" id="PS50914"/>
    </source>
</evidence>
<dbReference type="EMBL" id="JBGJLR010000004">
    <property type="protein sequence ID" value="MEZ2738981.1"/>
    <property type="molecule type" value="Genomic_DNA"/>
</dbReference>
<dbReference type="InterPro" id="IPR007055">
    <property type="entry name" value="BON_dom"/>
</dbReference>
<sequence length="164" mass="16544">MSISQKRLLQVLAVSALALGLSACGPSGNESQTTGQKLDNAIEKTEKAAENAKVEAERAAETAGQKIENAVEATKDAATNAADATKDAVSHAAEAAGDAGITAKVKAALVGDAELSALKINVDTKDGAVTLHGEAPSQAAKDRAEQLAKAVEGVKSVNNLLTAK</sequence>
<protein>
    <submittedName>
        <fullName evidence="4">BON domain-containing protein</fullName>
    </submittedName>
</protein>
<feature type="domain" description="BON" evidence="3">
    <location>
        <begin position="97"/>
        <end position="164"/>
    </location>
</feature>
<dbReference type="SMART" id="SM00749">
    <property type="entry name" value="BON"/>
    <property type="match status" value="1"/>
</dbReference>
<dbReference type="PANTHER" id="PTHR34606:SF15">
    <property type="entry name" value="BON DOMAIN-CONTAINING PROTEIN"/>
    <property type="match status" value="1"/>
</dbReference>
<dbReference type="InterPro" id="IPR014004">
    <property type="entry name" value="Transpt-assoc_nodulatn_dom_bac"/>
</dbReference>
<evidence type="ECO:0000313" key="4">
    <source>
        <dbReference type="EMBL" id="MEZ2738981.1"/>
    </source>
</evidence>
<dbReference type="Proteomes" id="UP001567350">
    <property type="component" value="Unassembled WGS sequence"/>
</dbReference>
<evidence type="ECO:0000313" key="5">
    <source>
        <dbReference type="Proteomes" id="UP001567350"/>
    </source>
</evidence>
<keyword evidence="1" id="KW-0175">Coiled coil</keyword>
<dbReference type="PROSITE" id="PS51257">
    <property type="entry name" value="PROKAR_LIPOPROTEIN"/>
    <property type="match status" value="1"/>
</dbReference>
<keyword evidence="2" id="KW-0732">Signal</keyword>
<feature type="signal peptide" evidence="2">
    <location>
        <begin position="1"/>
        <end position="23"/>
    </location>
</feature>
<evidence type="ECO:0000256" key="2">
    <source>
        <dbReference type="SAM" id="SignalP"/>
    </source>
</evidence>
<dbReference type="InterPro" id="IPR051686">
    <property type="entry name" value="Lipoprotein_DolP"/>
</dbReference>
<comment type="caution">
    <text evidence="4">The sequence shown here is derived from an EMBL/GenBank/DDBJ whole genome shotgun (WGS) entry which is preliminary data.</text>
</comment>
<dbReference type="PANTHER" id="PTHR34606">
    <property type="entry name" value="BON DOMAIN-CONTAINING PROTEIN"/>
    <property type="match status" value="1"/>
</dbReference>
<name>A0ABV4IAU3_9BURK</name>
<reference evidence="4 5" key="1">
    <citation type="submission" date="2024-08" db="EMBL/GenBank/DDBJ databases">
        <authorList>
            <person name="Feng Z."/>
            <person name="Ronholm J."/>
        </authorList>
    </citation>
    <scope>NUCLEOTIDE SEQUENCE [LARGE SCALE GENOMIC DNA]</scope>
    <source>
        <strain evidence="4 5">4-AB0-8</strain>
    </source>
</reference>
<feature type="chain" id="PRO_5045690115" evidence="2">
    <location>
        <begin position="24"/>
        <end position="164"/>
    </location>
</feature>
<gene>
    <name evidence="4" type="ORF">ACBP88_05800</name>
</gene>
<feature type="coiled-coil region" evidence="1">
    <location>
        <begin position="35"/>
        <end position="73"/>
    </location>
</feature>
<dbReference type="PROSITE" id="PS50914">
    <property type="entry name" value="BON"/>
    <property type="match status" value="1"/>
</dbReference>